<proteinExistence type="predicted"/>
<dbReference type="AlphaFoldDB" id="N1WVN9"/>
<evidence type="ECO:0000313" key="1">
    <source>
        <dbReference type="EMBL" id="EMY79908.1"/>
    </source>
</evidence>
<reference evidence="1 2" key="1">
    <citation type="journal article" date="2014" name="Genome Biol. Evol.">
        <title>Extensive gene acquisition in the extremely psychrophilic bacterial species Psychroflexus torquis and the link to sea-ice ecosystem specialism.</title>
        <authorList>
            <person name="Feng S."/>
            <person name="Powell S.M."/>
            <person name="Wilson R."/>
            <person name="Bowman J.P."/>
        </authorList>
    </citation>
    <scope>NUCLEOTIDE SEQUENCE [LARGE SCALE GENOMIC DNA]</scope>
    <source>
        <strain evidence="1 2">ACAM 44</strain>
    </source>
</reference>
<dbReference type="eggNOG" id="ENOG5032W15">
    <property type="taxonomic scope" value="Bacteria"/>
</dbReference>
<keyword evidence="2" id="KW-1185">Reference proteome</keyword>
<dbReference type="Gene3D" id="2.160.20.10">
    <property type="entry name" value="Single-stranded right-handed beta-helix, Pectin lyase-like"/>
    <property type="match status" value="1"/>
</dbReference>
<accession>N1WVN9</accession>
<gene>
    <name evidence="1" type="ORF">pgond44_14598</name>
</gene>
<dbReference type="Proteomes" id="UP000012317">
    <property type="component" value="Unassembled WGS sequence"/>
</dbReference>
<dbReference type="SUPFAM" id="SSF51126">
    <property type="entry name" value="Pectin lyase-like"/>
    <property type="match status" value="1"/>
</dbReference>
<dbReference type="InterPro" id="IPR012334">
    <property type="entry name" value="Pectin_lyas_fold"/>
</dbReference>
<evidence type="ECO:0000313" key="2">
    <source>
        <dbReference type="Proteomes" id="UP000012317"/>
    </source>
</evidence>
<dbReference type="InterPro" id="IPR011050">
    <property type="entry name" value="Pectin_lyase_fold/virulence"/>
</dbReference>
<sequence>MLNQFIFSMIYFIKNTIRNLINNLNIYLMKTLKITILFGLLSLFSFSQTVHTVDNRDQSGGQFTDLQAAVDAASPGDIIQVLPSPDSYGNIDVTETLTIMGLGHNPANTNGEVAKIQNISLKGNSAGSEIKGLRISRIDAGTASNSVNLDDMHIINNRITSYVSGSTTDNLSDGWIVEGNYFSSTSTNIVPETGTDDWQMKNNYMRGFFTKAGNTSIITNNIMLTSSNSHIFFYNCDNPLVNNNIFISTGNLTEIGVNNSTIVFDYNITYSTALTIDPLPGSNNLDNTNPMFADVAFTFNEIPDFYTSDFDLAAGSPGINAGSDGTDIGIFGNNFLFDPNGRPNLTPYPESITITNSVVAPGQTLNVNFTATQKQ</sequence>
<organism evidence="1 2">
    <name type="scientific">Psychroflexus gondwanensis ACAM 44</name>
    <dbReference type="NCBI Taxonomy" id="1189619"/>
    <lineage>
        <taxon>Bacteria</taxon>
        <taxon>Pseudomonadati</taxon>
        <taxon>Bacteroidota</taxon>
        <taxon>Flavobacteriia</taxon>
        <taxon>Flavobacteriales</taxon>
        <taxon>Flavobacteriaceae</taxon>
        <taxon>Psychroflexus</taxon>
    </lineage>
</organism>
<dbReference type="EMBL" id="APLF01000028">
    <property type="protein sequence ID" value="EMY79908.1"/>
    <property type="molecule type" value="Genomic_DNA"/>
</dbReference>
<protein>
    <submittedName>
        <fullName evidence="1">Cell surface glycoprotein</fullName>
    </submittedName>
</protein>
<comment type="caution">
    <text evidence="1">The sequence shown here is derived from an EMBL/GenBank/DDBJ whole genome shotgun (WGS) entry which is preliminary data.</text>
</comment>
<name>N1WVN9_9FLAO</name>
<dbReference type="STRING" id="1189619.pgond44_14598"/>